<gene>
    <name evidence="2" type="ORF">DPMN_007690</name>
</gene>
<reference evidence="2" key="1">
    <citation type="journal article" date="2019" name="bioRxiv">
        <title>The Genome of the Zebra Mussel, Dreissena polymorpha: A Resource for Invasive Species Research.</title>
        <authorList>
            <person name="McCartney M.A."/>
            <person name="Auch B."/>
            <person name="Kono T."/>
            <person name="Mallez S."/>
            <person name="Zhang Y."/>
            <person name="Obille A."/>
            <person name="Becker A."/>
            <person name="Abrahante J.E."/>
            <person name="Garbe J."/>
            <person name="Badalamenti J.P."/>
            <person name="Herman A."/>
            <person name="Mangelson H."/>
            <person name="Liachko I."/>
            <person name="Sullivan S."/>
            <person name="Sone E.D."/>
            <person name="Koren S."/>
            <person name="Silverstein K.A.T."/>
            <person name="Beckman K.B."/>
            <person name="Gohl D.M."/>
        </authorList>
    </citation>
    <scope>NUCLEOTIDE SEQUENCE</scope>
    <source>
        <strain evidence="2">Duluth1</strain>
        <tissue evidence="2">Whole animal</tissue>
    </source>
</reference>
<protein>
    <submittedName>
        <fullName evidence="2">Uncharacterized protein</fullName>
    </submittedName>
</protein>
<evidence type="ECO:0000256" key="1">
    <source>
        <dbReference type="SAM" id="Phobius"/>
    </source>
</evidence>
<keyword evidence="3" id="KW-1185">Reference proteome</keyword>
<proteinExistence type="predicted"/>
<organism evidence="2 3">
    <name type="scientific">Dreissena polymorpha</name>
    <name type="common">Zebra mussel</name>
    <name type="synonym">Mytilus polymorpha</name>
    <dbReference type="NCBI Taxonomy" id="45954"/>
    <lineage>
        <taxon>Eukaryota</taxon>
        <taxon>Metazoa</taxon>
        <taxon>Spiralia</taxon>
        <taxon>Lophotrochozoa</taxon>
        <taxon>Mollusca</taxon>
        <taxon>Bivalvia</taxon>
        <taxon>Autobranchia</taxon>
        <taxon>Heteroconchia</taxon>
        <taxon>Euheterodonta</taxon>
        <taxon>Imparidentia</taxon>
        <taxon>Neoheterodontei</taxon>
        <taxon>Myida</taxon>
        <taxon>Dreissenoidea</taxon>
        <taxon>Dreissenidae</taxon>
        <taxon>Dreissena</taxon>
    </lineage>
</organism>
<sequence>MLCWHGIPARHSVRHSDLVLYAYFRVLSWHSIPIRHAVRHSELFGEFYSAVAIMQAICVFIAVIAACHAGTTTHRPHVTHTTHAHVTHTTHAHVTHTTLEPGETDTLSFQFLPTTLHLLVKTHPDKTTYNCYIAALSDSEHAQIHTDAGMTAVELRVLAALGSATAVTDASTLDKRDVNACGHMGTLQTHFFTITV</sequence>
<keyword evidence="1" id="KW-0472">Membrane</keyword>
<feature type="transmembrane region" description="Helical" evidence="1">
    <location>
        <begin position="47"/>
        <end position="67"/>
    </location>
</feature>
<evidence type="ECO:0000313" key="2">
    <source>
        <dbReference type="EMBL" id="KAH3883724.1"/>
    </source>
</evidence>
<keyword evidence="1" id="KW-1133">Transmembrane helix</keyword>
<name>A0A9D4RWM7_DREPO</name>
<dbReference type="EMBL" id="JAIWYP010000001">
    <property type="protein sequence ID" value="KAH3883724.1"/>
    <property type="molecule type" value="Genomic_DNA"/>
</dbReference>
<reference evidence="2" key="2">
    <citation type="submission" date="2020-11" db="EMBL/GenBank/DDBJ databases">
        <authorList>
            <person name="McCartney M.A."/>
            <person name="Auch B."/>
            <person name="Kono T."/>
            <person name="Mallez S."/>
            <person name="Becker A."/>
            <person name="Gohl D.M."/>
            <person name="Silverstein K.A.T."/>
            <person name="Koren S."/>
            <person name="Bechman K.B."/>
            <person name="Herman A."/>
            <person name="Abrahante J.E."/>
            <person name="Garbe J."/>
        </authorList>
    </citation>
    <scope>NUCLEOTIDE SEQUENCE</scope>
    <source>
        <strain evidence="2">Duluth1</strain>
        <tissue evidence="2">Whole animal</tissue>
    </source>
</reference>
<dbReference type="AlphaFoldDB" id="A0A9D4RWM7"/>
<accession>A0A9D4RWM7</accession>
<dbReference type="Proteomes" id="UP000828390">
    <property type="component" value="Unassembled WGS sequence"/>
</dbReference>
<keyword evidence="1" id="KW-0812">Transmembrane</keyword>
<evidence type="ECO:0000313" key="3">
    <source>
        <dbReference type="Proteomes" id="UP000828390"/>
    </source>
</evidence>
<comment type="caution">
    <text evidence="2">The sequence shown here is derived from an EMBL/GenBank/DDBJ whole genome shotgun (WGS) entry which is preliminary data.</text>
</comment>